<evidence type="ECO:0000313" key="3">
    <source>
        <dbReference type="Proteomes" id="UP000005019"/>
    </source>
</evidence>
<dbReference type="STRING" id="1000565.METUNv1_00124"/>
<evidence type="ECO:0000256" key="1">
    <source>
        <dbReference type="SAM" id="SignalP"/>
    </source>
</evidence>
<comment type="caution">
    <text evidence="2">The sequence shown here is derived from an EMBL/GenBank/DDBJ whole genome shotgun (WGS) entry which is preliminary data.</text>
</comment>
<evidence type="ECO:0008006" key="4">
    <source>
        <dbReference type="Google" id="ProtNLM"/>
    </source>
</evidence>
<dbReference type="Proteomes" id="UP000005019">
    <property type="component" value="Unassembled WGS sequence"/>
</dbReference>
<dbReference type="OrthoDB" id="5297723at2"/>
<dbReference type="PROSITE" id="PS51257">
    <property type="entry name" value="PROKAR_LIPOPROTEIN"/>
    <property type="match status" value="1"/>
</dbReference>
<accession>F5R7P3</accession>
<dbReference type="AlphaFoldDB" id="F5R7P3"/>
<keyword evidence="1" id="KW-0732">Signal</keyword>
<feature type="signal peptide" evidence="1">
    <location>
        <begin position="1"/>
        <end position="25"/>
    </location>
</feature>
<keyword evidence="3" id="KW-1185">Reference proteome</keyword>
<feature type="chain" id="PRO_5003325618" description="Lipoprotein" evidence="1">
    <location>
        <begin position="26"/>
        <end position="143"/>
    </location>
</feature>
<dbReference type="RefSeq" id="WP_008057796.1">
    <property type="nucleotide sequence ID" value="NZ_AFHG01000028.1"/>
</dbReference>
<evidence type="ECO:0000313" key="2">
    <source>
        <dbReference type="EMBL" id="EGK73497.1"/>
    </source>
</evidence>
<dbReference type="eggNOG" id="ENOG5032ZIB">
    <property type="taxonomic scope" value="Bacteria"/>
</dbReference>
<protein>
    <recommendedName>
        <fullName evidence="4">Lipoprotein</fullName>
    </recommendedName>
</protein>
<name>F5R7P3_METUF</name>
<sequence>MTRHLRKLLLLPLAALLAGCEIDTAAWMIEGKEHALIINRERPYFWSDQYEMAVVVSRMPTCQRRFDMKPARLNTAVVTVFDGGEPNRYVLRQGSSRWYAVNTNDCVFAVIEKPATEPAPIGTFRKKGEEFTFVPVKKDADPS</sequence>
<dbReference type="EMBL" id="AFHG01000028">
    <property type="protein sequence ID" value="EGK73497.1"/>
    <property type="molecule type" value="Genomic_DNA"/>
</dbReference>
<reference evidence="2 3" key="1">
    <citation type="journal article" date="2011" name="J. Bacteriol.">
        <title>Genome sequence of Methyloversatilis universalis FAM5T, a methylotrophic representative of the order Rhodocyclales.</title>
        <authorList>
            <person name="Kittichotirat W."/>
            <person name="Good N.M."/>
            <person name="Hall R."/>
            <person name="Bringel F."/>
            <person name="Lajus A."/>
            <person name="Medigue C."/>
            <person name="Smalley N.E."/>
            <person name="Beck D."/>
            <person name="Bumgarner R."/>
            <person name="Vuilleumier S."/>
            <person name="Kalyuzhnaya M.G."/>
        </authorList>
    </citation>
    <scope>NUCLEOTIDE SEQUENCE [LARGE SCALE GENOMIC DNA]</scope>
    <source>
        <strain evidence="3">ATCC BAA-1314 / JCM 13912 / FAM5</strain>
    </source>
</reference>
<gene>
    <name evidence="2" type="ORF">METUNv1_00124</name>
</gene>
<proteinExistence type="predicted"/>
<organism evidence="2 3">
    <name type="scientific">Methyloversatilis universalis (strain ATCC BAA-1314 / DSM 25237 / JCM 13912 / CCUG 52030 / FAM5)</name>
    <dbReference type="NCBI Taxonomy" id="1000565"/>
    <lineage>
        <taxon>Bacteria</taxon>
        <taxon>Pseudomonadati</taxon>
        <taxon>Pseudomonadota</taxon>
        <taxon>Betaproteobacteria</taxon>
        <taxon>Nitrosomonadales</taxon>
        <taxon>Sterolibacteriaceae</taxon>
        <taxon>Methyloversatilis</taxon>
    </lineage>
</organism>